<protein>
    <submittedName>
        <fullName evidence="7">Glycosyl hydrolase</fullName>
    </submittedName>
</protein>
<evidence type="ECO:0000313" key="8">
    <source>
        <dbReference type="Proteomes" id="UP000426027"/>
    </source>
</evidence>
<keyword evidence="8" id="KW-1185">Reference proteome</keyword>
<reference evidence="7 8" key="1">
    <citation type="submission" date="2019-11" db="EMBL/GenBank/DDBJ databases">
        <authorList>
            <person name="Im W.T."/>
        </authorList>
    </citation>
    <scope>NUCLEOTIDE SEQUENCE [LARGE SCALE GENOMIC DNA]</scope>
    <source>
        <strain evidence="7 8">SB-02</strain>
    </source>
</reference>
<feature type="domain" description="Glycoside hydrolase family 31 N-terminal" evidence="5">
    <location>
        <begin position="68"/>
        <end position="182"/>
    </location>
</feature>
<feature type="domain" description="Glycosyl hydrolase family 31 C-terminal" evidence="6">
    <location>
        <begin position="570"/>
        <end position="643"/>
    </location>
</feature>
<dbReference type="Gene3D" id="3.20.20.80">
    <property type="entry name" value="Glycosidases"/>
    <property type="match status" value="1"/>
</dbReference>
<dbReference type="Proteomes" id="UP000426027">
    <property type="component" value="Chromosome"/>
</dbReference>
<dbReference type="Gene3D" id="2.60.40.1760">
    <property type="entry name" value="glycosyl hydrolase (family 31)"/>
    <property type="match status" value="1"/>
</dbReference>
<dbReference type="InterPro" id="IPR013780">
    <property type="entry name" value="Glyco_hydro_b"/>
</dbReference>
<keyword evidence="2 7" id="KW-0378">Hydrolase</keyword>
<keyword evidence="3" id="KW-0732">Signal</keyword>
<evidence type="ECO:0000256" key="1">
    <source>
        <dbReference type="ARBA" id="ARBA00007806"/>
    </source>
</evidence>
<feature type="signal peptide" evidence="3">
    <location>
        <begin position="1"/>
        <end position="18"/>
    </location>
</feature>
<dbReference type="Pfam" id="PF01055">
    <property type="entry name" value="Glyco_hydro_31_2nd"/>
    <property type="match status" value="1"/>
</dbReference>
<dbReference type="Gene3D" id="2.60.40.1180">
    <property type="entry name" value="Golgi alpha-mannosidase II"/>
    <property type="match status" value="1"/>
</dbReference>
<comment type="similarity">
    <text evidence="1 2">Belongs to the glycosyl hydrolase 31 family.</text>
</comment>
<dbReference type="RefSeq" id="WP_157477220.1">
    <property type="nucleotide sequence ID" value="NZ_CP046566.1"/>
</dbReference>
<dbReference type="Pfam" id="PF13802">
    <property type="entry name" value="Gal_mutarotas_2"/>
    <property type="match status" value="1"/>
</dbReference>
<dbReference type="Pfam" id="PF21365">
    <property type="entry name" value="Glyco_hydro_31_3rd"/>
    <property type="match status" value="1"/>
</dbReference>
<sequence>MKQALYLLSICVCLQASAQLPIGQWKATAYPQQAVLLEWNHAAMLQQEKMGDAIVALPIAKPKALQQQQQSLALSNNKSALISNHAGSLQLQMGNLKIDILAAFDSGHIRGFRIAMPDSMQWYGGGERTLPMNRRGQRIPLYNNAHYGYELNADELNYSVPFILSLNGYALLFNNPAKGYMDFGKTTPGVLEVAFESGNLNMLIIPGNTAEQLLERYAQLTGKQPLPPRWALGNFVSRFGYRSQQQVQDVVAKMKADNFPMDALVIDIFWFGDSIKGTLGNLDWMNRSKWPTPDSLLQSLRRQNINPILVTEPFFLKGTKQFANSQPHLATTKSGEPYMLTKFYFGYGGLLDLFTPTARQWFWQFYKQQTDKGVAGWWGDLGEPENHPEDLYHNLQSFGINRKVSANEVHNIYGHMWSKMLYENWRKQYPEQRLFFLNRAGYAGSQRYSIFPWTGDVSRSWGGFQAQLPNLQSMSLSGIPYIHSDAGGFSNTPENDRELYVRWVQMAAFSPIFRPHGTAFGDLEAGVNDLPSEPTFKDEPYKSIARNYIRLRYQLHPYLYTLAWEASTKGKPFIRPMFFSNHNDTVLMQATQQYMFGSSFLVAPVTEKNKTTQPVYLPEGNWYNFYTNEIKAGKQWIEAAASTAANAFVCKSQQCNTDVERK</sequence>
<dbReference type="GO" id="GO:0005975">
    <property type="term" value="P:carbohydrate metabolic process"/>
    <property type="evidence" value="ECO:0007669"/>
    <property type="project" value="InterPro"/>
</dbReference>
<keyword evidence="2" id="KW-0326">Glycosidase</keyword>
<dbReference type="InterPro" id="IPR000322">
    <property type="entry name" value="Glyco_hydro_31_TIM"/>
</dbReference>
<feature type="chain" id="PRO_5026049162" evidence="3">
    <location>
        <begin position="19"/>
        <end position="662"/>
    </location>
</feature>
<dbReference type="KEGG" id="fls:GLV81_04430"/>
<dbReference type="InterPro" id="IPR011013">
    <property type="entry name" value="Gal_mutarotase_sf_dom"/>
</dbReference>
<dbReference type="CDD" id="cd14752">
    <property type="entry name" value="GH31_N"/>
    <property type="match status" value="1"/>
</dbReference>
<evidence type="ECO:0000256" key="3">
    <source>
        <dbReference type="SAM" id="SignalP"/>
    </source>
</evidence>
<feature type="domain" description="Glycoside hydrolase family 31 TIM barrel" evidence="4">
    <location>
        <begin position="225"/>
        <end position="562"/>
    </location>
</feature>
<dbReference type="InterPro" id="IPR025887">
    <property type="entry name" value="Glyco_hydro_31_N_dom"/>
</dbReference>
<dbReference type="InterPro" id="IPR051816">
    <property type="entry name" value="Glycosyl_Hydrolase_31"/>
</dbReference>
<evidence type="ECO:0000313" key="7">
    <source>
        <dbReference type="EMBL" id="QGW27440.1"/>
    </source>
</evidence>
<evidence type="ECO:0000259" key="6">
    <source>
        <dbReference type="Pfam" id="PF21365"/>
    </source>
</evidence>
<dbReference type="SUPFAM" id="SSF51011">
    <property type="entry name" value="Glycosyl hydrolase domain"/>
    <property type="match status" value="1"/>
</dbReference>
<dbReference type="PANTHER" id="PTHR43863">
    <property type="entry name" value="HYDROLASE, PUTATIVE (AFU_ORTHOLOGUE AFUA_1G03140)-RELATED"/>
    <property type="match status" value="1"/>
</dbReference>
<evidence type="ECO:0000256" key="2">
    <source>
        <dbReference type="RuleBase" id="RU361185"/>
    </source>
</evidence>
<dbReference type="GO" id="GO:0004553">
    <property type="term" value="F:hydrolase activity, hydrolyzing O-glycosyl compounds"/>
    <property type="evidence" value="ECO:0007669"/>
    <property type="project" value="InterPro"/>
</dbReference>
<dbReference type="SUPFAM" id="SSF51445">
    <property type="entry name" value="(Trans)glycosidases"/>
    <property type="match status" value="1"/>
</dbReference>
<evidence type="ECO:0000259" key="5">
    <source>
        <dbReference type="Pfam" id="PF13802"/>
    </source>
</evidence>
<dbReference type="SUPFAM" id="SSF74650">
    <property type="entry name" value="Galactose mutarotase-like"/>
    <property type="match status" value="1"/>
</dbReference>
<dbReference type="EMBL" id="CP046566">
    <property type="protein sequence ID" value="QGW27440.1"/>
    <property type="molecule type" value="Genomic_DNA"/>
</dbReference>
<dbReference type="PANTHER" id="PTHR43863:SF2">
    <property type="entry name" value="MALTASE-GLUCOAMYLASE"/>
    <property type="match status" value="1"/>
</dbReference>
<accession>A0A6I6GBC5</accession>
<evidence type="ECO:0000259" key="4">
    <source>
        <dbReference type="Pfam" id="PF01055"/>
    </source>
</evidence>
<dbReference type="GO" id="GO:0030246">
    <property type="term" value="F:carbohydrate binding"/>
    <property type="evidence" value="ECO:0007669"/>
    <property type="project" value="InterPro"/>
</dbReference>
<proteinExistence type="inferred from homology"/>
<gene>
    <name evidence="7" type="ORF">GLV81_04430</name>
</gene>
<dbReference type="InterPro" id="IPR017853">
    <property type="entry name" value="GH"/>
</dbReference>
<dbReference type="InterPro" id="IPR048395">
    <property type="entry name" value="Glyco_hydro_31_C"/>
</dbReference>
<name>A0A6I6GBC5_9BACT</name>
<organism evidence="7 8">
    <name type="scientific">Phnomibacter ginsenosidimutans</name>
    <dbReference type="NCBI Taxonomy" id="2676868"/>
    <lineage>
        <taxon>Bacteria</taxon>
        <taxon>Pseudomonadati</taxon>
        <taxon>Bacteroidota</taxon>
        <taxon>Chitinophagia</taxon>
        <taxon>Chitinophagales</taxon>
        <taxon>Chitinophagaceae</taxon>
        <taxon>Phnomibacter</taxon>
    </lineage>
</organism>
<dbReference type="AlphaFoldDB" id="A0A6I6GBC5"/>